<dbReference type="GO" id="GO:0005886">
    <property type="term" value="C:plasma membrane"/>
    <property type="evidence" value="ECO:0007669"/>
    <property type="project" value="UniProtKB-SubCell"/>
</dbReference>
<evidence type="ECO:0000256" key="9">
    <source>
        <dbReference type="ARBA" id="ARBA00025439"/>
    </source>
</evidence>
<feature type="transmembrane region" description="Helical" evidence="11">
    <location>
        <begin position="141"/>
        <end position="160"/>
    </location>
</feature>
<dbReference type="PANTHER" id="PTHR32196">
    <property type="entry name" value="ABC TRANSPORTER PERMEASE PROTEIN YPHD-RELATED-RELATED"/>
    <property type="match status" value="1"/>
</dbReference>
<proteinExistence type="predicted"/>
<evidence type="ECO:0000256" key="8">
    <source>
        <dbReference type="ARBA" id="ARBA00023136"/>
    </source>
</evidence>
<feature type="transmembrane region" description="Helical" evidence="11">
    <location>
        <begin position="61"/>
        <end position="80"/>
    </location>
</feature>
<dbReference type="RefSeq" id="WP_097231886.1">
    <property type="nucleotide sequence ID" value="NZ_OCNE01000010.1"/>
</dbReference>
<comment type="subunit">
    <text evidence="2">The complex is composed of two ATP-binding proteins (LsrA), two transmembrane proteins (LsrC and LsrD) and a solute-binding protein (LsrB).</text>
</comment>
<evidence type="ECO:0000256" key="3">
    <source>
        <dbReference type="ARBA" id="ARBA00022448"/>
    </source>
</evidence>
<dbReference type="EMBL" id="OCNE01000010">
    <property type="protein sequence ID" value="SOD63425.1"/>
    <property type="molecule type" value="Genomic_DNA"/>
</dbReference>
<evidence type="ECO:0000313" key="12">
    <source>
        <dbReference type="EMBL" id="SOD63425.1"/>
    </source>
</evidence>
<comment type="subcellular location">
    <subcellularLocation>
        <location evidence="1">Cell membrane</location>
        <topology evidence="1">Multi-pass membrane protein</topology>
    </subcellularLocation>
</comment>
<sequence length="348" mass="35605">MTVTTRPSTPPGGRQQEGRAALLDAVLRFRALGLVVALVLLVTTTWLANSRFLSAQSIRDILLSAALTLLLACGMTMVVVGRGIDLSVASVLGLSAFGTATVLADHPGLPVPLAALVGVGIGAACGAVNGVVIAYGRVPALVATLGTLYVFRGLVYFLAGGSRISAGELPRGFLDFGTARVLGIPWLFLIAVAVLLTVGEFLRRHRAGRDLYAIGSHEEAARLAGIPIPSRLLGAYVVSGTLAGLGGVLYAARYGTVDASAGYGMELDIVAAVVVGGVAIFGGSGSVFGAALGALLLTVINNALPVLGVDPFWQRAVVGALIIAAIALDRLVALRLAASLRRRDADVH</sequence>
<keyword evidence="13" id="KW-1185">Reference proteome</keyword>
<dbReference type="Proteomes" id="UP000219072">
    <property type="component" value="Unassembled WGS sequence"/>
</dbReference>
<feature type="transmembrane region" description="Helical" evidence="11">
    <location>
        <begin position="312"/>
        <end position="333"/>
    </location>
</feature>
<evidence type="ECO:0000256" key="11">
    <source>
        <dbReference type="SAM" id="Phobius"/>
    </source>
</evidence>
<organism evidence="12 13">
    <name type="scientific">Streptomyces zhaozhouensis</name>
    <dbReference type="NCBI Taxonomy" id="1300267"/>
    <lineage>
        <taxon>Bacteria</taxon>
        <taxon>Bacillati</taxon>
        <taxon>Actinomycetota</taxon>
        <taxon>Actinomycetes</taxon>
        <taxon>Kitasatosporales</taxon>
        <taxon>Streptomycetaceae</taxon>
        <taxon>Streptomyces</taxon>
    </lineage>
</organism>
<dbReference type="CDD" id="cd06579">
    <property type="entry name" value="TM_PBP1_transp_AraH_like"/>
    <property type="match status" value="1"/>
</dbReference>
<dbReference type="PANTHER" id="PTHR32196:SF29">
    <property type="entry name" value="AUTOINDUCER 2 IMPORT SYSTEM PERMEASE PROTEIN LSRC"/>
    <property type="match status" value="1"/>
</dbReference>
<evidence type="ECO:0000256" key="7">
    <source>
        <dbReference type="ARBA" id="ARBA00022989"/>
    </source>
</evidence>
<dbReference type="OrthoDB" id="3185552at2"/>
<feature type="transmembrane region" description="Helical" evidence="11">
    <location>
        <begin position="86"/>
        <end position="104"/>
    </location>
</feature>
<evidence type="ECO:0000256" key="2">
    <source>
        <dbReference type="ARBA" id="ARBA00011262"/>
    </source>
</evidence>
<feature type="transmembrane region" description="Helical" evidence="11">
    <location>
        <begin position="181"/>
        <end position="202"/>
    </location>
</feature>
<gene>
    <name evidence="12" type="ORF">SAMN06297387_110157</name>
</gene>
<evidence type="ECO:0000256" key="1">
    <source>
        <dbReference type="ARBA" id="ARBA00004651"/>
    </source>
</evidence>
<reference evidence="12 13" key="1">
    <citation type="submission" date="2017-09" db="EMBL/GenBank/DDBJ databases">
        <authorList>
            <person name="Ehlers B."/>
            <person name="Leendertz F.H."/>
        </authorList>
    </citation>
    <scope>NUCLEOTIDE SEQUENCE [LARGE SCALE GENOMIC DNA]</scope>
    <source>
        <strain evidence="12 13">CGMCC 4.7095</strain>
    </source>
</reference>
<keyword evidence="5" id="KW-0997">Cell inner membrane</keyword>
<evidence type="ECO:0000256" key="5">
    <source>
        <dbReference type="ARBA" id="ARBA00022519"/>
    </source>
</evidence>
<feature type="transmembrane region" description="Helical" evidence="11">
    <location>
        <begin position="233"/>
        <end position="255"/>
    </location>
</feature>
<dbReference type="InterPro" id="IPR001851">
    <property type="entry name" value="ABC_transp_permease"/>
</dbReference>
<protein>
    <recommendedName>
        <fullName evidence="10">Autoinducer 2 import system permease protein LsrC</fullName>
    </recommendedName>
</protein>
<comment type="function">
    <text evidence="9">Part of the ABC transporter complex LsrABCD involved in autoinducer 2 (AI-2) import. Probably responsible for the translocation of the substrate across the membrane.</text>
</comment>
<feature type="transmembrane region" description="Helical" evidence="11">
    <location>
        <begin position="267"/>
        <end position="300"/>
    </location>
</feature>
<accession>A0A286DXN7</accession>
<evidence type="ECO:0000256" key="6">
    <source>
        <dbReference type="ARBA" id="ARBA00022692"/>
    </source>
</evidence>
<evidence type="ECO:0000256" key="10">
    <source>
        <dbReference type="ARBA" id="ARBA00039382"/>
    </source>
</evidence>
<evidence type="ECO:0000313" key="13">
    <source>
        <dbReference type="Proteomes" id="UP000219072"/>
    </source>
</evidence>
<keyword evidence="7 11" id="KW-1133">Transmembrane helix</keyword>
<feature type="transmembrane region" description="Helical" evidence="11">
    <location>
        <begin position="29"/>
        <end position="49"/>
    </location>
</feature>
<keyword evidence="4" id="KW-1003">Cell membrane</keyword>
<keyword evidence="3" id="KW-0813">Transport</keyword>
<dbReference type="GO" id="GO:0022857">
    <property type="term" value="F:transmembrane transporter activity"/>
    <property type="evidence" value="ECO:0007669"/>
    <property type="project" value="InterPro"/>
</dbReference>
<dbReference type="AlphaFoldDB" id="A0A286DXN7"/>
<keyword evidence="6 11" id="KW-0812">Transmembrane</keyword>
<feature type="transmembrane region" description="Helical" evidence="11">
    <location>
        <begin position="111"/>
        <end position="135"/>
    </location>
</feature>
<keyword evidence="8 11" id="KW-0472">Membrane</keyword>
<evidence type="ECO:0000256" key="4">
    <source>
        <dbReference type="ARBA" id="ARBA00022475"/>
    </source>
</evidence>
<name>A0A286DXN7_9ACTN</name>
<dbReference type="Pfam" id="PF02653">
    <property type="entry name" value="BPD_transp_2"/>
    <property type="match status" value="1"/>
</dbReference>